<sequence length="135" mass="14887">MPKADSDGELGGAGAGLLIRGYRAEVWVPPVCLALRPYLIVIGQTSRIAHRTSDVASYHHRWTPSCGKTCGVMIPAQRCWFLSSFDCSIGSSCNPIRCINPRHLQCGRREGMMATQPEKTWIGCPFVVRPRANVM</sequence>
<dbReference type="Proteomes" id="UP000799764">
    <property type="component" value="Unassembled WGS sequence"/>
</dbReference>
<reference evidence="1" key="1">
    <citation type="journal article" date="2020" name="Stud. Mycol.">
        <title>101 Dothideomycetes genomes: a test case for predicting lifestyles and emergence of pathogens.</title>
        <authorList>
            <person name="Haridas S."/>
            <person name="Albert R."/>
            <person name="Binder M."/>
            <person name="Bloem J."/>
            <person name="Labutti K."/>
            <person name="Salamov A."/>
            <person name="Andreopoulos B."/>
            <person name="Baker S."/>
            <person name="Barry K."/>
            <person name="Bills G."/>
            <person name="Bluhm B."/>
            <person name="Cannon C."/>
            <person name="Castanera R."/>
            <person name="Culley D."/>
            <person name="Daum C."/>
            <person name="Ezra D."/>
            <person name="Gonzalez J."/>
            <person name="Henrissat B."/>
            <person name="Kuo A."/>
            <person name="Liang C."/>
            <person name="Lipzen A."/>
            <person name="Lutzoni F."/>
            <person name="Magnuson J."/>
            <person name="Mondo S."/>
            <person name="Nolan M."/>
            <person name="Ohm R."/>
            <person name="Pangilinan J."/>
            <person name="Park H.-J."/>
            <person name="Ramirez L."/>
            <person name="Alfaro M."/>
            <person name="Sun H."/>
            <person name="Tritt A."/>
            <person name="Yoshinaga Y."/>
            <person name="Zwiers L.-H."/>
            <person name="Turgeon B."/>
            <person name="Goodwin S."/>
            <person name="Spatafora J."/>
            <person name="Crous P."/>
            <person name="Grigoriev I."/>
        </authorList>
    </citation>
    <scope>NUCLEOTIDE SEQUENCE</scope>
    <source>
        <strain evidence="1">CBS 690.94</strain>
    </source>
</reference>
<protein>
    <submittedName>
        <fullName evidence="1">Uncharacterized protein</fullName>
    </submittedName>
</protein>
<evidence type="ECO:0000313" key="1">
    <source>
        <dbReference type="EMBL" id="KAF2443065.1"/>
    </source>
</evidence>
<keyword evidence="2" id="KW-1185">Reference proteome</keyword>
<name>A0A9P4PDJ4_9PLEO</name>
<accession>A0A9P4PDJ4</accession>
<organism evidence="1 2">
    <name type="scientific">Karstenula rhodostoma CBS 690.94</name>
    <dbReference type="NCBI Taxonomy" id="1392251"/>
    <lineage>
        <taxon>Eukaryota</taxon>
        <taxon>Fungi</taxon>
        <taxon>Dikarya</taxon>
        <taxon>Ascomycota</taxon>
        <taxon>Pezizomycotina</taxon>
        <taxon>Dothideomycetes</taxon>
        <taxon>Pleosporomycetidae</taxon>
        <taxon>Pleosporales</taxon>
        <taxon>Massarineae</taxon>
        <taxon>Didymosphaeriaceae</taxon>
        <taxon>Karstenula</taxon>
    </lineage>
</organism>
<proteinExistence type="predicted"/>
<dbReference type="AlphaFoldDB" id="A0A9P4PDJ4"/>
<evidence type="ECO:0000313" key="2">
    <source>
        <dbReference type="Proteomes" id="UP000799764"/>
    </source>
</evidence>
<dbReference type="EMBL" id="MU001503">
    <property type="protein sequence ID" value="KAF2443065.1"/>
    <property type="molecule type" value="Genomic_DNA"/>
</dbReference>
<comment type="caution">
    <text evidence="1">The sequence shown here is derived from an EMBL/GenBank/DDBJ whole genome shotgun (WGS) entry which is preliminary data.</text>
</comment>
<gene>
    <name evidence="1" type="ORF">P171DRAFT_55471</name>
</gene>